<dbReference type="AlphaFoldDB" id="A0A1B2HWS0"/>
<dbReference type="Proteomes" id="UP000093053">
    <property type="component" value="Chromosome"/>
</dbReference>
<evidence type="ECO:0000313" key="4">
    <source>
        <dbReference type="EMBL" id="ANZ42153.1"/>
    </source>
</evidence>
<dbReference type="STRING" id="1586287.BBK82_45700"/>
<protein>
    <recommendedName>
        <fullName evidence="3">AraC-type transcription regulator ligand-binding domain-containing protein</fullName>
    </recommendedName>
</protein>
<keyword evidence="5" id="KW-1185">Reference proteome</keyword>
<keyword evidence="1" id="KW-0238">DNA-binding</keyword>
<evidence type="ECO:0000256" key="2">
    <source>
        <dbReference type="SAM" id="MobiDB-lite"/>
    </source>
</evidence>
<name>A0A1B2HWS0_9PSEU</name>
<sequence length="232" mass="25518">MRVGERSFVAEQGDCYVIAGRRPYRIAADPDIPEVFAAPYYEHPDGTPRDVAQVGEGHDTTLLGAGFTCDRETARLLEVLPPVIHVRDPGGTAQTTIGTTIGLIKQEIDHKPIVDRLCQVLLLQVLRDHDTSLDPQLGKALQALHADLGRPWTGRPCAEGLQRHGRHHRVHGRLSHGKRGQRRVQEVHRVHAERVPGELGQPGLNRLTGQAYCLGSRGRGRPGAEDSPRTPN</sequence>
<accession>A0A1B2HWS0</accession>
<dbReference type="KEGG" id="led:BBK82_45700"/>
<dbReference type="Pfam" id="PF12852">
    <property type="entry name" value="Cupin_6"/>
    <property type="match status" value="1"/>
</dbReference>
<feature type="compositionally biased region" description="Basic residues" evidence="2">
    <location>
        <begin position="163"/>
        <end position="182"/>
    </location>
</feature>
<dbReference type="InterPro" id="IPR032783">
    <property type="entry name" value="AraC_lig"/>
</dbReference>
<organism evidence="4 5">
    <name type="scientific">Lentzea guizhouensis</name>
    <dbReference type="NCBI Taxonomy" id="1586287"/>
    <lineage>
        <taxon>Bacteria</taxon>
        <taxon>Bacillati</taxon>
        <taxon>Actinomycetota</taxon>
        <taxon>Actinomycetes</taxon>
        <taxon>Pseudonocardiales</taxon>
        <taxon>Pseudonocardiaceae</taxon>
        <taxon>Lentzea</taxon>
    </lineage>
</organism>
<reference evidence="4 5" key="1">
    <citation type="submission" date="2016-07" db="EMBL/GenBank/DDBJ databases">
        <title>Complete genome sequence of the Lentzea guizhouensis DHS C013.</title>
        <authorList>
            <person name="Cao C."/>
        </authorList>
    </citation>
    <scope>NUCLEOTIDE SEQUENCE [LARGE SCALE GENOMIC DNA]</scope>
    <source>
        <strain evidence="4 5">DHS C013</strain>
    </source>
</reference>
<feature type="domain" description="AraC-type transcription regulator ligand-binding" evidence="3">
    <location>
        <begin position="10"/>
        <end position="129"/>
    </location>
</feature>
<feature type="compositionally biased region" description="Basic and acidic residues" evidence="2">
    <location>
        <begin position="222"/>
        <end position="232"/>
    </location>
</feature>
<proteinExistence type="predicted"/>
<dbReference type="EMBL" id="CP016793">
    <property type="protein sequence ID" value="ANZ42153.1"/>
    <property type="molecule type" value="Genomic_DNA"/>
</dbReference>
<evidence type="ECO:0000256" key="1">
    <source>
        <dbReference type="ARBA" id="ARBA00023125"/>
    </source>
</evidence>
<evidence type="ECO:0000259" key="3">
    <source>
        <dbReference type="Pfam" id="PF12852"/>
    </source>
</evidence>
<gene>
    <name evidence="4" type="ORF">BBK82_45700</name>
</gene>
<evidence type="ECO:0000313" key="5">
    <source>
        <dbReference type="Proteomes" id="UP000093053"/>
    </source>
</evidence>
<dbReference type="GO" id="GO:0003677">
    <property type="term" value="F:DNA binding"/>
    <property type="evidence" value="ECO:0007669"/>
    <property type="project" value="UniProtKB-KW"/>
</dbReference>
<feature type="region of interest" description="Disordered" evidence="2">
    <location>
        <begin position="163"/>
        <end position="183"/>
    </location>
</feature>
<feature type="region of interest" description="Disordered" evidence="2">
    <location>
        <begin position="213"/>
        <end position="232"/>
    </location>
</feature>